<evidence type="ECO:0000256" key="5">
    <source>
        <dbReference type="ARBA" id="ARBA00022729"/>
    </source>
</evidence>
<accession>A0A1J0RAE7</accession>
<reference evidence="12" key="1">
    <citation type="submission" date="2016-08" db="EMBL/GenBank/DDBJ databases">
        <title>VSG repertoire of Trypanosoma brucei EATRO 1125.</title>
        <authorList>
            <person name="Cross G.A."/>
        </authorList>
    </citation>
    <scope>NUCLEOTIDE SEQUENCE</scope>
    <source>
        <strain evidence="12">EATRO 1125</strain>
    </source>
</reference>
<evidence type="ECO:0000256" key="1">
    <source>
        <dbReference type="ARBA" id="ARBA00002523"/>
    </source>
</evidence>
<keyword evidence="6" id="KW-0472">Membrane</keyword>
<comment type="function">
    <text evidence="1">VSG forms a coat on the surface of the parasite. The trypanosome evades the immune response of the host by expressing a series of antigenically distinct VSGs from an estimated 1000 VSG genes.</text>
</comment>
<evidence type="ECO:0000259" key="11">
    <source>
        <dbReference type="Pfam" id="PF13206"/>
    </source>
</evidence>
<keyword evidence="7" id="KW-0325">Glycoprotein</keyword>
<keyword evidence="3" id="KW-1003">Cell membrane</keyword>
<dbReference type="VEuPathDB" id="TriTrypDB:Tb427_000190600"/>
<dbReference type="InterPro" id="IPR025932">
    <property type="entry name" value="Trypano_VSG_B_N_dom"/>
</dbReference>
<dbReference type="GO" id="GO:0098552">
    <property type="term" value="C:side of membrane"/>
    <property type="evidence" value="ECO:0007669"/>
    <property type="project" value="UniProtKB-KW"/>
</dbReference>
<keyword evidence="5 9" id="KW-0732">Signal</keyword>
<dbReference type="InterPro" id="IPR019609">
    <property type="entry name" value="Variant_surf_glycoprt_trypan_C"/>
</dbReference>
<feature type="domain" description="Trypanosome variant surface glycoprotein C-terminal" evidence="10">
    <location>
        <begin position="389"/>
        <end position="493"/>
    </location>
</feature>
<organism evidence="12">
    <name type="scientific">Trypanosoma brucei</name>
    <dbReference type="NCBI Taxonomy" id="5691"/>
    <lineage>
        <taxon>Eukaryota</taxon>
        <taxon>Discoba</taxon>
        <taxon>Euglenozoa</taxon>
        <taxon>Kinetoplastea</taxon>
        <taxon>Metakinetoplastina</taxon>
        <taxon>Trypanosomatida</taxon>
        <taxon>Trypanosomatidae</taxon>
        <taxon>Trypanosoma</taxon>
    </lineage>
</organism>
<proteinExistence type="predicted"/>
<keyword evidence="4" id="KW-0336">GPI-anchor</keyword>
<sequence>MKKALTLIYITMLVSALKAEAAAENAKEFAVLCTLYKACEAGSGLKDTAAAAAIAPSMRTLVALNLTAADDEFFSRDFTKKPEGGQPDDNYTEYQETWNDVKEKLKDGTLDIKGVKLTRLPANSQRHSLQQLTLSAIRYLKDKINALPTAPGTSDIDKTLKEALFGTGQTDVQNSGTKTFGSSAANACGGNGGSTNNAGISLVNDITCLCGGGDSAIEGCTHTGDTLTASGIASPSAAATTWGHVKAKCRKRPAISSALQTLASNLEEFRNLIGTKRDDDANGESHYGAGAAATCSGADEVSCINYKKQIGSDKLTIPWVEKITKALSDAKDHAKKEAAIQQLILTAEQTEQRALSTYQAATDLNKLTAVLKTNKPPSAVQTTEEQNKCTTQATNTTCVAAGCKWKGTDEKTGKCIVDESKVTTQTNTATGTGEGAAASGVNCSKHTKKDDCKKENEGQKPGEKAHCEWIEDKCKDYSILLNKELILMVFAFVF</sequence>
<dbReference type="EMBL" id="KX700885">
    <property type="protein sequence ID" value="APD74841.1"/>
    <property type="molecule type" value="Genomic_DNA"/>
</dbReference>
<feature type="signal peptide" evidence="9">
    <location>
        <begin position="1"/>
        <end position="16"/>
    </location>
</feature>
<evidence type="ECO:0000256" key="3">
    <source>
        <dbReference type="ARBA" id="ARBA00022475"/>
    </source>
</evidence>
<evidence type="ECO:0000256" key="9">
    <source>
        <dbReference type="SAM" id="SignalP"/>
    </source>
</evidence>
<feature type="chain" id="PRO_5012588378" evidence="9">
    <location>
        <begin position="17"/>
        <end position="494"/>
    </location>
</feature>
<evidence type="ECO:0000256" key="4">
    <source>
        <dbReference type="ARBA" id="ARBA00022622"/>
    </source>
</evidence>
<dbReference type="GO" id="GO:0005886">
    <property type="term" value="C:plasma membrane"/>
    <property type="evidence" value="ECO:0007669"/>
    <property type="project" value="UniProtKB-SubCell"/>
</dbReference>
<feature type="domain" description="Trypanosome variant surface glycoprotein B-type N-terminal" evidence="11">
    <location>
        <begin position="14"/>
        <end position="343"/>
    </location>
</feature>
<evidence type="ECO:0000259" key="10">
    <source>
        <dbReference type="Pfam" id="PF10659"/>
    </source>
</evidence>
<dbReference type="VEuPathDB" id="TriTrypDB:Tb09.v4.0102"/>
<comment type="subcellular location">
    <subcellularLocation>
        <location evidence="2">Cell membrane</location>
        <topology evidence="2">Lipid-anchor</topology>
        <topology evidence="2">GPI-anchor</topology>
    </subcellularLocation>
</comment>
<evidence type="ECO:0000313" key="12">
    <source>
        <dbReference type="EMBL" id="APD74841.1"/>
    </source>
</evidence>
<evidence type="ECO:0000256" key="2">
    <source>
        <dbReference type="ARBA" id="ARBA00004609"/>
    </source>
</evidence>
<dbReference type="Pfam" id="PF10659">
    <property type="entry name" value="Trypan_glycop_C"/>
    <property type="match status" value="1"/>
</dbReference>
<name>A0A1J0RAE7_9TRYP</name>
<evidence type="ECO:0000256" key="6">
    <source>
        <dbReference type="ARBA" id="ARBA00023136"/>
    </source>
</evidence>
<evidence type="ECO:0000256" key="7">
    <source>
        <dbReference type="ARBA" id="ARBA00023180"/>
    </source>
</evidence>
<evidence type="ECO:0000256" key="8">
    <source>
        <dbReference type="ARBA" id="ARBA00023288"/>
    </source>
</evidence>
<keyword evidence="8" id="KW-0449">Lipoprotein</keyword>
<dbReference type="AlphaFoldDB" id="A0A1J0RAE7"/>
<dbReference type="Pfam" id="PF13206">
    <property type="entry name" value="VSG_B"/>
    <property type="match status" value="1"/>
</dbReference>
<protein>
    <submittedName>
        <fullName evidence="12">Variant surface glycoprotein 1125.4317</fullName>
    </submittedName>
</protein>